<evidence type="ECO:0000313" key="1">
    <source>
        <dbReference type="EMBL" id="KAF7310345.1"/>
    </source>
</evidence>
<dbReference type="AlphaFoldDB" id="A0A146IPT5"/>
<accession>A0A146IPT5</accession>
<gene>
    <name evidence="1" type="ORF">HMN09_00576300</name>
</gene>
<dbReference type="PANTHER" id="PTHR28077:SF1">
    <property type="entry name" value="INOSITOL PHOSPHORYLCERAMIDE SYNTHASE REGULATORY SUBUNIT KEI1"/>
    <property type="match status" value="1"/>
</dbReference>
<dbReference type="Proteomes" id="UP000613580">
    <property type="component" value="Unassembled WGS sequence"/>
</dbReference>
<dbReference type="PANTHER" id="PTHR28077">
    <property type="entry name" value="INOSITOL PHOSPHORYLCERAMIDE SYNTHASE REGULATORY SUBUNIT KEI1"/>
    <property type="match status" value="1"/>
</dbReference>
<dbReference type="OrthoDB" id="3338076at2759"/>
<comment type="caution">
    <text evidence="1">The sequence shown here is derived from an EMBL/GenBank/DDBJ whole genome shotgun (WGS) entry which is preliminary data.</text>
</comment>
<dbReference type="GO" id="GO:0070917">
    <property type="term" value="F:inositol phosphoceramide synthase regulator activity"/>
    <property type="evidence" value="ECO:0007669"/>
    <property type="project" value="InterPro"/>
</dbReference>
<protein>
    <submittedName>
        <fullName evidence="1">Uncharacterized protein</fullName>
    </submittedName>
</protein>
<sequence length="322" mass="35125">MKLTLRADVWPLTTFLGILDLKTGVTIAILFAVLNKVAGVYGLIAVLTGAGGTFAQLSLYIYSVLALVAFGWGMQVVKAEDARQALYFAHFFSADYLLSSIWTGYFAALWWWHTPHDGARQANSVAQEELIAVADLPGPPLTDAQRIEAAQAIWAREQGTAATVILVSWLSKIYLALVIYSFAIHLRKGSYRSLARSSASSARTLNLGTENSVLPEDDDDDAVDMFRVPLRTPPPPSTPTRNVANIAQPRSGLSKPMLEEEEDEVLFDEEYPYASSGTTSKATSKRGTESSTSRSASSDNDDDVNERTSFVPPSRRPTVGTR</sequence>
<reference evidence="1" key="1">
    <citation type="submission" date="2020-05" db="EMBL/GenBank/DDBJ databases">
        <title>Mycena genomes resolve the evolution of fungal bioluminescence.</title>
        <authorList>
            <person name="Tsai I.J."/>
        </authorList>
    </citation>
    <scope>NUCLEOTIDE SEQUENCE</scope>
    <source>
        <strain evidence="1">110903Hualien_Pintung</strain>
    </source>
</reference>
<dbReference type="Pfam" id="PF08552">
    <property type="entry name" value="Kei1"/>
    <property type="match status" value="1"/>
</dbReference>
<name>A0A146IPT5_MYCCL</name>
<dbReference type="GO" id="GO:0000139">
    <property type="term" value="C:Golgi membrane"/>
    <property type="evidence" value="ECO:0007669"/>
    <property type="project" value="TreeGrafter"/>
</dbReference>
<keyword evidence="2" id="KW-1185">Reference proteome</keyword>
<dbReference type="GO" id="GO:0006673">
    <property type="term" value="P:inositol phosphoceramide metabolic process"/>
    <property type="evidence" value="ECO:0007669"/>
    <property type="project" value="InterPro"/>
</dbReference>
<dbReference type="InterPro" id="IPR013862">
    <property type="entry name" value="Kei1"/>
</dbReference>
<proteinExistence type="predicted"/>
<dbReference type="EMBL" id="JACAZE010000007">
    <property type="protein sequence ID" value="KAF7310345.1"/>
    <property type="molecule type" value="Genomic_DNA"/>
</dbReference>
<organism evidence="1 2">
    <name type="scientific">Mycena chlorophos</name>
    <name type="common">Agaric fungus</name>
    <name type="synonym">Agaricus chlorophos</name>
    <dbReference type="NCBI Taxonomy" id="658473"/>
    <lineage>
        <taxon>Eukaryota</taxon>
        <taxon>Fungi</taxon>
        <taxon>Dikarya</taxon>
        <taxon>Basidiomycota</taxon>
        <taxon>Agaricomycotina</taxon>
        <taxon>Agaricomycetes</taxon>
        <taxon>Agaricomycetidae</taxon>
        <taxon>Agaricales</taxon>
        <taxon>Marasmiineae</taxon>
        <taxon>Mycenaceae</taxon>
        <taxon>Mycena</taxon>
    </lineage>
</organism>
<evidence type="ECO:0000313" key="2">
    <source>
        <dbReference type="Proteomes" id="UP000613580"/>
    </source>
</evidence>
<dbReference type="GO" id="GO:0070916">
    <property type="term" value="C:inositol phosphoceramide synthase complex"/>
    <property type="evidence" value="ECO:0007669"/>
    <property type="project" value="TreeGrafter"/>
</dbReference>